<keyword evidence="3" id="KW-1185">Reference proteome</keyword>
<organism evidence="2 3">
    <name type="scientific">Lophiostoma macrostomum CBS 122681</name>
    <dbReference type="NCBI Taxonomy" id="1314788"/>
    <lineage>
        <taxon>Eukaryota</taxon>
        <taxon>Fungi</taxon>
        <taxon>Dikarya</taxon>
        <taxon>Ascomycota</taxon>
        <taxon>Pezizomycotina</taxon>
        <taxon>Dothideomycetes</taxon>
        <taxon>Pleosporomycetidae</taxon>
        <taxon>Pleosporales</taxon>
        <taxon>Lophiostomataceae</taxon>
        <taxon>Lophiostoma</taxon>
    </lineage>
</organism>
<feature type="compositionally biased region" description="Acidic residues" evidence="1">
    <location>
        <begin position="452"/>
        <end position="471"/>
    </location>
</feature>
<proteinExistence type="predicted"/>
<dbReference type="EMBL" id="MU004368">
    <property type="protein sequence ID" value="KAF2654179.1"/>
    <property type="molecule type" value="Genomic_DNA"/>
</dbReference>
<sequence>MSQLPRPDMTDPDSFKQEPTPRVSSDDNNHAPAQPIEAIASSDLTLPHEDVLASQPQAKEPQDQEEITEVISPNGDMHFVVTLTNGNHFGKFLVSSNCIHIASRTWSSLLDALPDNPPSLRRLEIVDDCGVMIRHALYAAHFHGRGLPTRLPFKELVHVAELCKRHDLLELFYPYIREWAYPWLSRVLNPGYEMWIVIAYEVGYYDIFKALSEHSAERIELGSDGVDGDSICYESLNLSTSPIAGDILYSLVRMRLQLVQNILDACYGMVERWSQDKPICSASTYASSCTSLVLGSLIKGLRSKGLWPKKQTAKTWRESAATLRQTITSIRVQGFHSKRFNTCISLESEFPDDRYFANIYRCRFDVSTTIDGSVCDKHFKDVCARVCIMPPLAWECGATALGFLERDFKFYNPASGVYGSTKEAARATEHDDGRQKNTSGSDADSNDSTSDSSDEHESDSEASDDDEDDEMTLVHNGNSQQDPYMDDSEMDEDYTSESDPEEPEEEYMTMQVDGNDL</sequence>
<feature type="compositionally biased region" description="Low complexity" evidence="1">
    <location>
        <begin position="439"/>
        <end position="451"/>
    </location>
</feature>
<evidence type="ECO:0000256" key="1">
    <source>
        <dbReference type="SAM" id="MobiDB-lite"/>
    </source>
</evidence>
<dbReference type="AlphaFoldDB" id="A0A6A6T271"/>
<name>A0A6A6T271_9PLEO</name>
<dbReference type="Proteomes" id="UP000799324">
    <property type="component" value="Unassembled WGS sequence"/>
</dbReference>
<feature type="region of interest" description="Disordered" evidence="1">
    <location>
        <begin position="1"/>
        <end position="48"/>
    </location>
</feature>
<gene>
    <name evidence="2" type="ORF">K491DRAFT_779718</name>
</gene>
<accession>A0A6A6T271</accession>
<feature type="compositionally biased region" description="Acidic residues" evidence="1">
    <location>
        <begin position="484"/>
        <end position="507"/>
    </location>
</feature>
<dbReference type="OrthoDB" id="5275938at2759"/>
<reference evidence="2" key="1">
    <citation type="journal article" date="2020" name="Stud. Mycol.">
        <title>101 Dothideomycetes genomes: a test case for predicting lifestyles and emergence of pathogens.</title>
        <authorList>
            <person name="Haridas S."/>
            <person name="Albert R."/>
            <person name="Binder M."/>
            <person name="Bloem J."/>
            <person name="Labutti K."/>
            <person name="Salamov A."/>
            <person name="Andreopoulos B."/>
            <person name="Baker S."/>
            <person name="Barry K."/>
            <person name="Bills G."/>
            <person name="Bluhm B."/>
            <person name="Cannon C."/>
            <person name="Castanera R."/>
            <person name="Culley D."/>
            <person name="Daum C."/>
            <person name="Ezra D."/>
            <person name="Gonzalez J."/>
            <person name="Henrissat B."/>
            <person name="Kuo A."/>
            <person name="Liang C."/>
            <person name="Lipzen A."/>
            <person name="Lutzoni F."/>
            <person name="Magnuson J."/>
            <person name="Mondo S."/>
            <person name="Nolan M."/>
            <person name="Ohm R."/>
            <person name="Pangilinan J."/>
            <person name="Park H.-J."/>
            <person name="Ramirez L."/>
            <person name="Alfaro M."/>
            <person name="Sun H."/>
            <person name="Tritt A."/>
            <person name="Yoshinaga Y."/>
            <person name="Zwiers L.-H."/>
            <person name="Turgeon B."/>
            <person name="Goodwin S."/>
            <person name="Spatafora J."/>
            <person name="Crous P."/>
            <person name="Grigoriev I."/>
        </authorList>
    </citation>
    <scope>NUCLEOTIDE SEQUENCE</scope>
    <source>
        <strain evidence="2">CBS 122681</strain>
    </source>
</reference>
<evidence type="ECO:0000313" key="2">
    <source>
        <dbReference type="EMBL" id="KAF2654179.1"/>
    </source>
</evidence>
<evidence type="ECO:0000313" key="3">
    <source>
        <dbReference type="Proteomes" id="UP000799324"/>
    </source>
</evidence>
<protein>
    <submittedName>
        <fullName evidence="2">Uncharacterized protein</fullName>
    </submittedName>
</protein>
<feature type="region of interest" description="Disordered" evidence="1">
    <location>
        <begin position="422"/>
        <end position="517"/>
    </location>
</feature>
<feature type="compositionally biased region" description="Basic and acidic residues" evidence="1">
    <location>
        <begin position="423"/>
        <end position="435"/>
    </location>
</feature>